<dbReference type="InterPro" id="IPR006602">
    <property type="entry name" value="DM10_dom"/>
</dbReference>
<evidence type="ECO:0000313" key="9">
    <source>
        <dbReference type="Proteomes" id="UP000465112"/>
    </source>
</evidence>
<dbReference type="Proteomes" id="UP000465112">
    <property type="component" value="Unassembled WGS sequence"/>
</dbReference>
<gene>
    <name evidence="8" type="ORF">PFLUV_G00214220</name>
</gene>
<dbReference type="GO" id="GO:0043014">
    <property type="term" value="F:alpha-tubulin binding"/>
    <property type="evidence" value="ECO:0007669"/>
    <property type="project" value="TreeGrafter"/>
</dbReference>
<dbReference type="PROSITE" id="PS51336">
    <property type="entry name" value="DM10"/>
    <property type="match status" value="3"/>
</dbReference>
<dbReference type="InterPro" id="IPR040193">
    <property type="entry name" value="EFHC1/EFHC2/EFHB"/>
</dbReference>
<evidence type="ECO:0000256" key="1">
    <source>
        <dbReference type="ARBA" id="ARBA00004430"/>
    </source>
</evidence>
<evidence type="ECO:0000313" key="8">
    <source>
        <dbReference type="EMBL" id="KAF1376702.1"/>
    </source>
</evidence>
<dbReference type="GO" id="GO:0000281">
    <property type="term" value="P:mitotic cytokinesis"/>
    <property type="evidence" value="ECO:0007669"/>
    <property type="project" value="TreeGrafter"/>
</dbReference>
<dbReference type="FunFam" id="2.30.29.170:FF:000004">
    <property type="entry name" value="EF-hand domain containing 2"/>
    <property type="match status" value="1"/>
</dbReference>
<accession>A0A6A5ERG4</accession>
<dbReference type="FunFam" id="2.30.29.170:FF:000002">
    <property type="entry name" value="EF-hand domain (C-terminal) containing 1"/>
    <property type="match status" value="1"/>
</dbReference>
<evidence type="ECO:0000256" key="5">
    <source>
        <dbReference type="ARBA" id="ARBA00023273"/>
    </source>
</evidence>
<evidence type="ECO:0000256" key="2">
    <source>
        <dbReference type="ARBA" id="ARBA00022490"/>
    </source>
</evidence>
<evidence type="ECO:0000256" key="6">
    <source>
        <dbReference type="SAM" id="MobiDB-lite"/>
    </source>
</evidence>
<feature type="domain" description="DM10" evidence="7">
    <location>
        <begin position="415"/>
        <end position="517"/>
    </location>
</feature>
<dbReference type="GO" id="GO:0060285">
    <property type="term" value="P:cilium-dependent cell motility"/>
    <property type="evidence" value="ECO:0007669"/>
    <property type="project" value="TreeGrafter"/>
</dbReference>
<evidence type="ECO:0000259" key="7">
    <source>
        <dbReference type="PROSITE" id="PS51336"/>
    </source>
</evidence>
<dbReference type="OrthoDB" id="10255210at2759"/>
<reference evidence="8 9" key="1">
    <citation type="submission" date="2019-06" db="EMBL/GenBank/DDBJ databases">
        <title>A chromosome-scale genome assembly of the European perch, Perca fluviatilis.</title>
        <authorList>
            <person name="Roques C."/>
            <person name="Zahm M."/>
            <person name="Cabau C."/>
            <person name="Klopp C."/>
            <person name="Bouchez O."/>
            <person name="Donnadieu C."/>
            <person name="Kuhl H."/>
            <person name="Gislard M."/>
            <person name="Guendouz S."/>
            <person name="Journot L."/>
            <person name="Haffray P."/>
            <person name="Bestin A."/>
            <person name="Morvezen R."/>
            <person name="Feron R."/>
            <person name="Wen M."/>
            <person name="Jouanno E."/>
            <person name="Herpin A."/>
            <person name="Schartl M."/>
            <person name="Postlethwait J."/>
            <person name="Schaerlinger B."/>
            <person name="Chardard D."/>
            <person name="Lecocq T."/>
            <person name="Poncet C."/>
            <person name="Jaffrelo L."/>
            <person name="Lampietro C."/>
            <person name="Guiguen Y."/>
        </authorList>
    </citation>
    <scope>NUCLEOTIDE SEQUENCE [LARGE SCALE GENOMIC DNA]</scope>
    <source>
        <tissue evidence="8">Blood</tissue>
    </source>
</reference>
<dbReference type="EMBL" id="VHII01000018">
    <property type="protein sequence ID" value="KAF1376702.1"/>
    <property type="molecule type" value="Genomic_DNA"/>
</dbReference>
<dbReference type="GO" id="GO:0007052">
    <property type="term" value="P:mitotic spindle organization"/>
    <property type="evidence" value="ECO:0007669"/>
    <property type="project" value="TreeGrafter"/>
</dbReference>
<feature type="compositionally biased region" description="Polar residues" evidence="6">
    <location>
        <begin position="213"/>
        <end position="224"/>
    </location>
</feature>
<comment type="subcellular location">
    <subcellularLocation>
        <location evidence="1">Cytoplasm</location>
        <location evidence="1">Cytoskeleton</location>
        <location evidence="1">Cilium axoneme</location>
    </subcellularLocation>
</comment>
<organism evidence="8 9">
    <name type="scientific">Perca fluviatilis</name>
    <name type="common">European perch</name>
    <dbReference type="NCBI Taxonomy" id="8168"/>
    <lineage>
        <taxon>Eukaryota</taxon>
        <taxon>Metazoa</taxon>
        <taxon>Chordata</taxon>
        <taxon>Craniata</taxon>
        <taxon>Vertebrata</taxon>
        <taxon>Euteleostomi</taxon>
        <taxon>Actinopterygii</taxon>
        <taxon>Neopterygii</taxon>
        <taxon>Teleostei</taxon>
        <taxon>Neoteleostei</taxon>
        <taxon>Acanthomorphata</taxon>
        <taxon>Eupercaria</taxon>
        <taxon>Perciformes</taxon>
        <taxon>Percoidei</taxon>
        <taxon>Percidae</taxon>
        <taxon>Percinae</taxon>
        <taxon>Perca</taxon>
    </lineage>
</organism>
<feature type="domain" description="DM10" evidence="7">
    <location>
        <begin position="237"/>
        <end position="357"/>
    </location>
</feature>
<comment type="caution">
    <text evidence="8">The sequence shown here is derived from an EMBL/GenBank/DDBJ whole genome shotgun (WGS) entry which is preliminary data.</text>
</comment>
<feature type="domain" description="DM10" evidence="7">
    <location>
        <begin position="90"/>
        <end position="195"/>
    </location>
</feature>
<dbReference type="PANTHER" id="PTHR12086">
    <property type="entry name" value="EF-HAND DOMAIN C-TERMINAL CONTAINING PROTEIN"/>
    <property type="match status" value="1"/>
</dbReference>
<evidence type="ECO:0000256" key="4">
    <source>
        <dbReference type="ARBA" id="ARBA00023212"/>
    </source>
</evidence>
<dbReference type="GO" id="GO:0072686">
    <property type="term" value="C:mitotic spindle"/>
    <property type="evidence" value="ECO:0007669"/>
    <property type="project" value="TreeGrafter"/>
</dbReference>
<keyword evidence="2" id="KW-0963">Cytoplasm</keyword>
<dbReference type="AlphaFoldDB" id="A0A6A5ERG4"/>
<keyword evidence="9" id="KW-1185">Reference proteome</keyword>
<name>A0A6A5ERG4_PERFL</name>
<evidence type="ECO:0000256" key="3">
    <source>
        <dbReference type="ARBA" id="ARBA00022737"/>
    </source>
</evidence>
<keyword evidence="3" id="KW-0677">Repeat</keyword>
<proteinExistence type="predicted"/>
<sequence>MSWNHGLPFLPGNTFRDVTKSAFHRPQTLDFKNGYAFRRKPTVGIEQDLLLSEKLIQQEISEFSLTPDVSYGSFEQSVVKEFIPAYVALDKKVLCYYAYFHENIPFSAEEEFCVRPVVINYYLEDDTMSMVEPMVENSGMPQGKRVSRQRLPNNEHGQHYQWTDLNIGMDLEVHGIKYHITHCDAFTKKFLESEGFVLNDPEPMPQAKHRKNPQPSQPSAYTTPSQFDSRYQFLTMDPKVLRFFALWEDADSLFGDNRPVTIQYYLADDTVGVSAVREPNSGRDPFPILMHRLKLPKKIKPGSETFPSCVLEASKAEVDEYYSPKDFHVGQTIKLMGRRFLLYDCDGFTKEYYQKNHPDMEMKPSGVPKKTDLLQERKEVPPYNGFGSLEDSLQNCLSLIPKTPKKNVLKMLENQHKVLRYSARLDSQNHADEDRCFILSYFPSDDMISIFEKPVPGILGGQVLKKTHVPKPGSTADKPEFYSPADFAIGATVKVFSRRFVLTNADHFVLTYLESSTRQIPCQTLDSLRQKLGVATANNQPADQNGKNRNSHLVDNVAEPSSLCEGRLDCLKSYSLPNKSQQNKSKSLLNLS</sequence>
<feature type="region of interest" description="Disordered" evidence="6">
    <location>
        <begin position="201"/>
        <end position="224"/>
    </location>
</feature>
<dbReference type="GO" id="GO:0005930">
    <property type="term" value="C:axoneme"/>
    <property type="evidence" value="ECO:0007669"/>
    <property type="project" value="UniProtKB-SubCell"/>
</dbReference>
<dbReference type="FunFam" id="2.30.29.170:FF:000001">
    <property type="entry name" value="EF-hand domain containing 1"/>
    <property type="match status" value="1"/>
</dbReference>
<dbReference type="SMART" id="SM00676">
    <property type="entry name" value="DM10"/>
    <property type="match status" value="3"/>
</dbReference>
<keyword evidence="4" id="KW-0206">Cytoskeleton</keyword>
<dbReference type="Pfam" id="PF06565">
    <property type="entry name" value="DM10_dom"/>
    <property type="match status" value="3"/>
</dbReference>
<keyword evidence="5" id="KW-0966">Cell projection</keyword>
<dbReference type="Gene3D" id="2.30.29.170">
    <property type="match status" value="3"/>
</dbReference>
<dbReference type="PANTHER" id="PTHR12086:SF9">
    <property type="entry name" value="EF-HAND DOMAIN-CONTAINING PROTEIN 1"/>
    <property type="match status" value="1"/>
</dbReference>
<protein>
    <recommendedName>
        <fullName evidence="7">DM10 domain-containing protein</fullName>
    </recommendedName>
</protein>